<feature type="compositionally biased region" description="Basic and acidic residues" evidence="5">
    <location>
        <begin position="1"/>
        <end position="12"/>
    </location>
</feature>
<sequence>MNNNDDTEKRLNPDAALNVDDSANSQATDDTDKDASDTNSDGSKHLTGYAVVFNRPSKNLGSFVEVIDPHAFDNVDLSDVYLTNNHDMSQVLASTKAGTLTLTVDDKGLAFDATLPDTTLADDTAANVDAGNISNMSFTFVNAQDGDTFTRGDDGTVTRTIKSIKSLLDVTLVAIPAYDDTNVQVSQRSLDKARAEATKVETPEDNQNTHTEKRGFNKMENTIIDANKPETSAYEAYIRSHGEQRDGLNSTTAGAMVPSEVINEVWNLKQSTDDLAKFATVKQVGTPVGTYPIATVNGAVLATKDELADIADIDADLYKGVDYKVATRAGRIYLSDELIEDSAVDIVATVKDQLKQLVTNTNNAEIVKVLQGFKAAAAASLDDVKQVVNVQLDPALTVSFVINQDTYQYLDSMKDSEGRYLLQPDITSPSGKSLFGRQVVVVSNKLMPSPKDSYPMFAGDIAQSVFVAQKNEVETQWDKFDQYASGLAVVLRNDYEVVDPDAGRFITIKPAAATPAATGNGAA</sequence>
<organism evidence="8 9">
    <name type="scientific">Lacticaseibacillus pabuli</name>
    <dbReference type="NCBI Taxonomy" id="3025672"/>
    <lineage>
        <taxon>Bacteria</taxon>
        <taxon>Bacillati</taxon>
        <taxon>Bacillota</taxon>
        <taxon>Bacilli</taxon>
        <taxon>Lactobacillales</taxon>
        <taxon>Lactobacillaceae</taxon>
        <taxon>Lacticaseibacillus</taxon>
    </lineage>
</organism>
<name>A0ABY7WPE1_9LACO</name>
<evidence type="ECO:0000259" key="6">
    <source>
        <dbReference type="Pfam" id="PF04586"/>
    </source>
</evidence>
<keyword evidence="4" id="KW-0378">Hydrolase</keyword>
<dbReference type="EMBL" id="CP117884">
    <property type="protein sequence ID" value="WDF82067.1"/>
    <property type="molecule type" value="Genomic_DNA"/>
</dbReference>
<feature type="domain" description="Phage capsid-like C-terminal" evidence="7">
    <location>
        <begin position="254"/>
        <end position="502"/>
    </location>
</feature>
<dbReference type="Proteomes" id="UP001220377">
    <property type="component" value="Chromosome"/>
</dbReference>
<dbReference type="Pfam" id="PF04586">
    <property type="entry name" value="Peptidase_S78"/>
    <property type="match status" value="1"/>
</dbReference>
<dbReference type="RefSeq" id="WP_274259280.1">
    <property type="nucleotide sequence ID" value="NZ_CP117884.1"/>
</dbReference>
<evidence type="ECO:0000256" key="1">
    <source>
        <dbReference type="ARBA" id="ARBA00004328"/>
    </source>
</evidence>
<evidence type="ECO:0000256" key="5">
    <source>
        <dbReference type="SAM" id="MobiDB-lite"/>
    </source>
</evidence>
<dbReference type="NCBIfam" id="TIGR01554">
    <property type="entry name" value="major_cap_HK97"/>
    <property type="match status" value="1"/>
</dbReference>
<evidence type="ECO:0000256" key="4">
    <source>
        <dbReference type="ARBA" id="ARBA00022801"/>
    </source>
</evidence>
<evidence type="ECO:0000313" key="8">
    <source>
        <dbReference type="EMBL" id="WDF82067.1"/>
    </source>
</evidence>
<evidence type="ECO:0000256" key="3">
    <source>
        <dbReference type="ARBA" id="ARBA00022670"/>
    </source>
</evidence>
<dbReference type="NCBIfam" id="TIGR01543">
    <property type="entry name" value="proheadase_HK97"/>
    <property type="match status" value="1"/>
</dbReference>
<protein>
    <submittedName>
        <fullName evidence="8">Phage major capsid protein</fullName>
    </submittedName>
</protein>
<dbReference type="InterPro" id="IPR054613">
    <property type="entry name" value="Peptidase_S78_dom"/>
</dbReference>
<dbReference type="InterPro" id="IPR024455">
    <property type="entry name" value="Phage_capsid"/>
</dbReference>
<comment type="subcellular location">
    <subcellularLocation>
        <location evidence="1">Virion</location>
    </subcellularLocation>
</comment>
<evidence type="ECO:0000256" key="2">
    <source>
        <dbReference type="ARBA" id="ARBA00022612"/>
    </source>
</evidence>
<keyword evidence="9" id="KW-1185">Reference proteome</keyword>
<proteinExistence type="predicted"/>
<evidence type="ECO:0000259" key="7">
    <source>
        <dbReference type="Pfam" id="PF05065"/>
    </source>
</evidence>
<accession>A0ABY7WPE1</accession>
<dbReference type="SUPFAM" id="SSF56563">
    <property type="entry name" value="Major capsid protein gp5"/>
    <property type="match status" value="1"/>
</dbReference>
<reference evidence="8 9" key="1">
    <citation type="submission" date="2023-02" db="EMBL/GenBank/DDBJ databases">
        <title>Genome sequence of Lacticaseibacillus sp. KACC 23028.</title>
        <authorList>
            <person name="Kim S."/>
            <person name="Heo J."/>
            <person name="Kwon S.-W."/>
        </authorList>
    </citation>
    <scope>NUCLEOTIDE SEQUENCE [LARGE SCALE GENOMIC DNA]</scope>
    <source>
        <strain evidence="8 9">KACC 23028</strain>
    </source>
</reference>
<dbReference type="Pfam" id="PF05065">
    <property type="entry name" value="Phage_capsid"/>
    <property type="match status" value="1"/>
</dbReference>
<keyword evidence="2" id="KW-1188">Viral release from host cell</keyword>
<gene>
    <name evidence="8" type="ORF">PQ472_09055</name>
</gene>
<dbReference type="InterPro" id="IPR006433">
    <property type="entry name" value="Prohead_protease"/>
</dbReference>
<dbReference type="Gene3D" id="3.30.2320.10">
    <property type="entry name" value="hypothetical protein PF0899 domain"/>
    <property type="match status" value="1"/>
</dbReference>
<keyword evidence="3" id="KW-0645">Protease</keyword>
<feature type="region of interest" description="Disordered" evidence="5">
    <location>
        <begin position="1"/>
        <end position="42"/>
    </location>
</feature>
<evidence type="ECO:0000313" key="9">
    <source>
        <dbReference type="Proteomes" id="UP001220377"/>
    </source>
</evidence>
<dbReference type="InterPro" id="IPR054612">
    <property type="entry name" value="Phage_capsid-like_C"/>
</dbReference>
<feature type="domain" description="Prohead serine protease" evidence="6">
    <location>
        <begin position="37"/>
        <end position="193"/>
    </location>
</feature>